<accession>A0A3E1EZ91</accession>
<keyword evidence="4" id="KW-0788">Thiol protease</keyword>
<dbReference type="Pfam" id="PF00877">
    <property type="entry name" value="NLPC_P60"/>
    <property type="match status" value="1"/>
</dbReference>
<protein>
    <submittedName>
        <fullName evidence="6">NlpC/P60 family protein</fullName>
    </submittedName>
</protein>
<name>A0A3E1EZ91_9FLAO</name>
<evidence type="ECO:0000256" key="3">
    <source>
        <dbReference type="ARBA" id="ARBA00022801"/>
    </source>
</evidence>
<dbReference type="SUPFAM" id="SSF54001">
    <property type="entry name" value="Cysteine proteinases"/>
    <property type="match status" value="1"/>
</dbReference>
<keyword evidence="3" id="KW-0378">Hydrolase</keyword>
<evidence type="ECO:0000256" key="2">
    <source>
        <dbReference type="ARBA" id="ARBA00022670"/>
    </source>
</evidence>
<keyword evidence="7" id="KW-1185">Reference proteome</keyword>
<organism evidence="6 7">
    <name type="scientific">Brumimicrobium aurantiacum</name>
    <dbReference type="NCBI Taxonomy" id="1737063"/>
    <lineage>
        <taxon>Bacteria</taxon>
        <taxon>Pseudomonadati</taxon>
        <taxon>Bacteroidota</taxon>
        <taxon>Flavobacteriia</taxon>
        <taxon>Flavobacteriales</taxon>
        <taxon>Crocinitomicaceae</taxon>
        <taxon>Brumimicrobium</taxon>
    </lineage>
</organism>
<dbReference type="InterPro" id="IPR000064">
    <property type="entry name" value="NLP_P60_dom"/>
</dbReference>
<dbReference type="EMBL" id="QURB01000002">
    <property type="protein sequence ID" value="RFC54890.1"/>
    <property type="molecule type" value="Genomic_DNA"/>
</dbReference>
<evidence type="ECO:0000259" key="5">
    <source>
        <dbReference type="PROSITE" id="PS51935"/>
    </source>
</evidence>
<evidence type="ECO:0000256" key="4">
    <source>
        <dbReference type="ARBA" id="ARBA00022807"/>
    </source>
</evidence>
<reference evidence="6 7" key="1">
    <citation type="submission" date="2018-08" db="EMBL/GenBank/DDBJ databases">
        <title>The draft genome squence of Brumimicrobium sp. N62.</title>
        <authorList>
            <person name="Du Z.-J."/>
            <person name="Luo H.-R."/>
        </authorList>
    </citation>
    <scope>NUCLEOTIDE SEQUENCE [LARGE SCALE GENOMIC DNA]</scope>
    <source>
        <strain evidence="6 7">N62</strain>
    </source>
</reference>
<dbReference type="Proteomes" id="UP000257127">
    <property type="component" value="Unassembled WGS sequence"/>
</dbReference>
<dbReference type="Gene3D" id="3.90.1720.10">
    <property type="entry name" value="endopeptidase domain like (from Nostoc punctiforme)"/>
    <property type="match status" value="1"/>
</dbReference>
<dbReference type="GO" id="GO:0008234">
    <property type="term" value="F:cysteine-type peptidase activity"/>
    <property type="evidence" value="ECO:0007669"/>
    <property type="project" value="UniProtKB-KW"/>
</dbReference>
<comment type="caution">
    <text evidence="6">The sequence shown here is derived from an EMBL/GenBank/DDBJ whole genome shotgun (WGS) entry which is preliminary data.</text>
</comment>
<dbReference type="PANTHER" id="PTHR47053">
    <property type="entry name" value="MUREIN DD-ENDOPEPTIDASE MEPH-RELATED"/>
    <property type="match status" value="1"/>
</dbReference>
<evidence type="ECO:0000313" key="7">
    <source>
        <dbReference type="Proteomes" id="UP000257127"/>
    </source>
</evidence>
<dbReference type="RefSeq" id="WP_116879869.1">
    <property type="nucleotide sequence ID" value="NZ_QURB01000002.1"/>
</dbReference>
<dbReference type="AlphaFoldDB" id="A0A3E1EZ91"/>
<dbReference type="OrthoDB" id="9807055at2"/>
<feature type="domain" description="NlpC/P60" evidence="5">
    <location>
        <begin position="178"/>
        <end position="304"/>
    </location>
</feature>
<sequence length="306" mass="35519">MRKLIIFLLPLLIGFTSTGQILEFDQLEMRYDQKQYKAVYRKAKRLLDKPDYDFSFLPRYYLTLSQLQLAQNERWYKRNQYAVTDALETFKELKQSLEGKELIRAHAYELSVLKSDLKQWMYELKRDGDQKTFDMVEEIVNTVFEEVPEVEQMEEDIVTPEEIEEKEKVIVKETVAISDVRKKTLALSNDLLGVPYKWAGNTPKGFDCSGFTCYLANKEMGITLNRRAEDQYKAATKVKRKNVKPGDFVFFDNGSGISHVGVVYSTNNNSIQMIHASTSVGISIVDIYQSSYWKKRIAGFGTYFED</sequence>
<keyword evidence="2" id="KW-0645">Protease</keyword>
<evidence type="ECO:0000256" key="1">
    <source>
        <dbReference type="ARBA" id="ARBA00007074"/>
    </source>
</evidence>
<proteinExistence type="inferred from homology"/>
<dbReference type="InterPro" id="IPR051202">
    <property type="entry name" value="Peptidase_C40"/>
</dbReference>
<dbReference type="GO" id="GO:0006508">
    <property type="term" value="P:proteolysis"/>
    <property type="evidence" value="ECO:0007669"/>
    <property type="project" value="UniProtKB-KW"/>
</dbReference>
<dbReference type="InterPro" id="IPR038765">
    <property type="entry name" value="Papain-like_cys_pep_sf"/>
</dbReference>
<dbReference type="PANTHER" id="PTHR47053:SF1">
    <property type="entry name" value="MUREIN DD-ENDOPEPTIDASE MEPH-RELATED"/>
    <property type="match status" value="1"/>
</dbReference>
<comment type="similarity">
    <text evidence="1">Belongs to the peptidase C40 family.</text>
</comment>
<evidence type="ECO:0000313" key="6">
    <source>
        <dbReference type="EMBL" id="RFC54890.1"/>
    </source>
</evidence>
<dbReference type="PROSITE" id="PS51935">
    <property type="entry name" value="NLPC_P60"/>
    <property type="match status" value="1"/>
</dbReference>
<gene>
    <name evidence="6" type="ORF">DXU93_03450</name>
</gene>